<dbReference type="InterPro" id="IPR011009">
    <property type="entry name" value="Kinase-like_dom_sf"/>
</dbReference>
<keyword evidence="8" id="KW-1185">Reference proteome</keyword>
<dbReference type="PANTHER" id="PTHR32073">
    <property type="entry name" value="GH11358P"/>
    <property type="match status" value="1"/>
</dbReference>
<accession>A0A8B6CQ80</accession>
<sequence length="458" mass="52424">MLPNSLRNRKFGNSQSSFSNVKMVVSDTANKIKRLPLKIKCFMVFMMFASVYVYGSLILSLTTNHLNTDTFLETDKCPACFGHSICVALKNDRIHFTGWSKIRLLDIVNIKNVHTAQHLDNQEQIIIKKLGHNKEFENIDEKICKDANRPKGCDVARVLHITNTGDEIRRQGLLPKHLEKINHMFSCPTYSLIDRVLKYYKEKLTPTSNMLYTRDKLQIYATSLINAEPLMLQTFPAEEGWPFPKYHGACGRYIAVSHEGEPLHNFFSETFQKRADIAYQIMKIAEKLNNEGNQFVLYWTDLSLENLVVDSSGKVTVIDLEDIIVVDREAIARTKPRKDWDELHQSSFDDCNGRNCLTFSPDDLCTHANSDHNYFAACRNILSEYANEPSLGLMGGLLHDMPNYAKDDWDLQHLLHECVHGSTPGSRIKIKTQLTEALFNLRNVKDKNDAAKGKRLHE</sequence>
<evidence type="ECO:0000256" key="1">
    <source>
        <dbReference type="ARBA" id="ARBA00004613"/>
    </source>
</evidence>
<evidence type="ECO:0000259" key="6">
    <source>
        <dbReference type="Pfam" id="PF12260"/>
    </source>
</evidence>
<comment type="similarity">
    <text evidence="2">Belongs to the DIPK family.</text>
</comment>
<dbReference type="SUPFAM" id="SSF56112">
    <property type="entry name" value="Protein kinase-like (PK-like)"/>
    <property type="match status" value="1"/>
</dbReference>
<dbReference type="Proteomes" id="UP000596742">
    <property type="component" value="Unassembled WGS sequence"/>
</dbReference>
<keyword evidence="5" id="KW-1133">Transmembrane helix</keyword>
<organism evidence="7 8">
    <name type="scientific">Mytilus galloprovincialis</name>
    <name type="common">Mediterranean mussel</name>
    <dbReference type="NCBI Taxonomy" id="29158"/>
    <lineage>
        <taxon>Eukaryota</taxon>
        <taxon>Metazoa</taxon>
        <taxon>Spiralia</taxon>
        <taxon>Lophotrochozoa</taxon>
        <taxon>Mollusca</taxon>
        <taxon>Bivalvia</taxon>
        <taxon>Autobranchia</taxon>
        <taxon>Pteriomorphia</taxon>
        <taxon>Mytilida</taxon>
        <taxon>Mytiloidea</taxon>
        <taxon>Mytilidae</taxon>
        <taxon>Mytilinae</taxon>
        <taxon>Mytilus</taxon>
    </lineage>
</organism>
<evidence type="ECO:0000256" key="5">
    <source>
        <dbReference type="SAM" id="Phobius"/>
    </source>
</evidence>
<dbReference type="GO" id="GO:0005576">
    <property type="term" value="C:extracellular region"/>
    <property type="evidence" value="ECO:0007669"/>
    <property type="project" value="UniProtKB-SubCell"/>
</dbReference>
<evidence type="ECO:0000313" key="7">
    <source>
        <dbReference type="EMBL" id="VDI08385.1"/>
    </source>
</evidence>
<evidence type="ECO:0000256" key="2">
    <source>
        <dbReference type="ARBA" id="ARBA00006338"/>
    </source>
</evidence>
<evidence type="ECO:0000256" key="3">
    <source>
        <dbReference type="ARBA" id="ARBA00022525"/>
    </source>
</evidence>
<keyword evidence="5" id="KW-0472">Membrane</keyword>
<comment type="subcellular location">
    <subcellularLocation>
        <location evidence="1">Secreted</location>
    </subcellularLocation>
</comment>
<dbReference type="OrthoDB" id="10035316at2759"/>
<evidence type="ECO:0000313" key="8">
    <source>
        <dbReference type="Proteomes" id="UP000596742"/>
    </source>
</evidence>
<gene>
    <name evidence="7" type="ORF">MGAL_10B011852</name>
</gene>
<dbReference type="Pfam" id="PF12260">
    <property type="entry name" value="PIP49_C"/>
    <property type="match status" value="1"/>
</dbReference>
<dbReference type="AlphaFoldDB" id="A0A8B6CQ80"/>
<proteinExistence type="inferred from homology"/>
<dbReference type="EMBL" id="UYJE01002171">
    <property type="protein sequence ID" value="VDI08385.1"/>
    <property type="molecule type" value="Genomic_DNA"/>
</dbReference>
<name>A0A8B6CQ80_MYTGA</name>
<keyword evidence="4" id="KW-0732">Signal</keyword>
<comment type="caution">
    <text evidence="7">The sequence shown here is derived from an EMBL/GenBank/DDBJ whole genome shotgun (WGS) entry which is preliminary data.</text>
</comment>
<keyword evidence="3" id="KW-0964">Secreted</keyword>
<dbReference type="InterPro" id="IPR020519">
    <property type="entry name" value="DIPK2A/B"/>
</dbReference>
<feature type="domain" description="FAM69 protein-kinase" evidence="6">
    <location>
        <begin position="224"/>
        <end position="419"/>
    </location>
</feature>
<dbReference type="InterPro" id="IPR022049">
    <property type="entry name" value="FAM69_kinase_dom"/>
</dbReference>
<reference evidence="7" key="1">
    <citation type="submission" date="2018-11" db="EMBL/GenBank/DDBJ databases">
        <authorList>
            <person name="Alioto T."/>
            <person name="Alioto T."/>
        </authorList>
    </citation>
    <scope>NUCLEOTIDE SEQUENCE</scope>
</reference>
<protein>
    <recommendedName>
        <fullName evidence="6">FAM69 protein-kinase domain-containing protein</fullName>
    </recommendedName>
</protein>
<feature type="transmembrane region" description="Helical" evidence="5">
    <location>
        <begin position="41"/>
        <end position="61"/>
    </location>
</feature>
<dbReference type="PANTHER" id="PTHR32073:SF7">
    <property type="entry name" value="GH11358P"/>
    <property type="match status" value="1"/>
</dbReference>
<evidence type="ECO:0000256" key="4">
    <source>
        <dbReference type="ARBA" id="ARBA00022729"/>
    </source>
</evidence>
<keyword evidence="5" id="KW-0812">Transmembrane</keyword>